<name>A0A7S3U3V3_9SPIT</name>
<protein>
    <recommendedName>
        <fullName evidence="9">HSF-type DNA-binding domain-containing protein</fullName>
    </recommendedName>
</protein>
<proteinExistence type="inferred from homology"/>
<dbReference type="PANTHER" id="PTHR10015:SF206">
    <property type="entry name" value="HSF-TYPE DNA-BINDING DOMAIN-CONTAINING PROTEIN"/>
    <property type="match status" value="1"/>
</dbReference>
<dbReference type="InterPro" id="IPR036390">
    <property type="entry name" value="WH_DNA-bd_sf"/>
</dbReference>
<evidence type="ECO:0000259" key="9">
    <source>
        <dbReference type="SMART" id="SM00415"/>
    </source>
</evidence>
<dbReference type="EMBL" id="HBIQ01105008">
    <property type="protein sequence ID" value="CAE0600590.1"/>
    <property type="molecule type" value="Transcribed_RNA"/>
</dbReference>
<feature type="domain" description="HSF-type DNA-binding" evidence="9">
    <location>
        <begin position="52"/>
        <end position="150"/>
    </location>
</feature>
<sequence>MSAGAMASAPEQDHADAPAPEAAPSTSLAVGEMGVDVGILGGGGLDSIASSNMAPFLTKLFQIVSATATDRCITWTARGDSFVISDPDSFARDILPTYFKHNNIRSFVRQLNTYGFRKRTNISSTDEHLEFFHEKFKRDQPALLMQIKRCHQPKPHARGAHEGMMNEAGASKGGAAGAPDMDSIKNRVGELKNRLGSLQAEIRDYNSQMEHKVNLLMQILQSSAPSTNPMVQPPMITPQQRTPHGMHPPAAAPYLRAPSGLGMMPGGGAASMDLLNRRDDLFKHFGGQTGPIGGLGGGMANLGGLGSSLGLGGLSGMNAASLMGLHGMQKPGEVAGLQHLLEAAQRTQTDESSLLPHQLLEAAQRNQADDAAGRSRELASTRS</sequence>
<dbReference type="PANTHER" id="PTHR10015">
    <property type="entry name" value="HEAT SHOCK TRANSCRIPTION FACTOR"/>
    <property type="match status" value="1"/>
</dbReference>
<evidence type="ECO:0000256" key="1">
    <source>
        <dbReference type="ARBA" id="ARBA00004123"/>
    </source>
</evidence>
<evidence type="ECO:0000256" key="2">
    <source>
        <dbReference type="ARBA" id="ARBA00023015"/>
    </source>
</evidence>
<keyword evidence="3" id="KW-0238">DNA-binding</keyword>
<dbReference type="AlphaFoldDB" id="A0A7S3U3V3"/>
<evidence type="ECO:0000313" key="10">
    <source>
        <dbReference type="EMBL" id="CAE0600590.1"/>
    </source>
</evidence>
<dbReference type="InterPro" id="IPR000232">
    <property type="entry name" value="HSF_DNA-bd"/>
</dbReference>
<keyword evidence="5" id="KW-0539">Nucleus</keyword>
<dbReference type="SUPFAM" id="SSF46785">
    <property type="entry name" value="Winged helix' DNA-binding domain"/>
    <property type="match status" value="1"/>
</dbReference>
<evidence type="ECO:0000256" key="4">
    <source>
        <dbReference type="ARBA" id="ARBA00023163"/>
    </source>
</evidence>
<feature type="coiled-coil region" evidence="7">
    <location>
        <begin position="181"/>
        <end position="208"/>
    </location>
</feature>
<keyword evidence="4" id="KW-0804">Transcription</keyword>
<dbReference type="FunFam" id="1.10.10.10:FF:000027">
    <property type="entry name" value="Heat shock transcription factor 1"/>
    <property type="match status" value="1"/>
</dbReference>
<keyword evidence="2" id="KW-0805">Transcription regulation</keyword>
<dbReference type="InterPro" id="IPR036388">
    <property type="entry name" value="WH-like_DNA-bd_sf"/>
</dbReference>
<organism evidence="10">
    <name type="scientific">Strombidinopsis acuminata</name>
    <dbReference type="NCBI Taxonomy" id="141414"/>
    <lineage>
        <taxon>Eukaryota</taxon>
        <taxon>Sar</taxon>
        <taxon>Alveolata</taxon>
        <taxon>Ciliophora</taxon>
        <taxon>Intramacronucleata</taxon>
        <taxon>Spirotrichea</taxon>
        <taxon>Choreotrichia</taxon>
        <taxon>Choreotrichida</taxon>
        <taxon>Strombidinopsidae</taxon>
        <taxon>Strombidinopsis</taxon>
    </lineage>
</organism>
<dbReference type="GO" id="GO:0003700">
    <property type="term" value="F:DNA-binding transcription factor activity"/>
    <property type="evidence" value="ECO:0007669"/>
    <property type="project" value="InterPro"/>
</dbReference>
<evidence type="ECO:0000256" key="3">
    <source>
        <dbReference type="ARBA" id="ARBA00023125"/>
    </source>
</evidence>
<dbReference type="GO" id="GO:0005634">
    <property type="term" value="C:nucleus"/>
    <property type="evidence" value="ECO:0007669"/>
    <property type="project" value="UniProtKB-SubCell"/>
</dbReference>
<comment type="subcellular location">
    <subcellularLocation>
        <location evidence="1">Nucleus</location>
    </subcellularLocation>
</comment>
<comment type="similarity">
    <text evidence="6">Belongs to the HSF family.</text>
</comment>
<feature type="region of interest" description="Disordered" evidence="8">
    <location>
        <begin position="1"/>
        <end position="25"/>
    </location>
</feature>
<dbReference type="Gene3D" id="1.10.10.10">
    <property type="entry name" value="Winged helix-like DNA-binding domain superfamily/Winged helix DNA-binding domain"/>
    <property type="match status" value="1"/>
</dbReference>
<evidence type="ECO:0000256" key="7">
    <source>
        <dbReference type="SAM" id="Coils"/>
    </source>
</evidence>
<evidence type="ECO:0000256" key="6">
    <source>
        <dbReference type="RuleBase" id="RU004020"/>
    </source>
</evidence>
<gene>
    <name evidence="10" type="ORF">SACU0126_LOCUS33271</name>
</gene>
<evidence type="ECO:0000256" key="5">
    <source>
        <dbReference type="ARBA" id="ARBA00023242"/>
    </source>
</evidence>
<dbReference type="PRINTS" id="PR00056">
    <property type="entry name" value="HSFDOMAIN"/>
</dbReference>
<dbReference type="SMART" id="SM00415">
    <property type="entry name" value="HSF"/>
    <property type="match status" value="1"/>
</dbReference>
<keyword evidence="7" id="KW-0175">Coiled coil</keyword>
<accession>A0A7S3U3V3</accession>
<dbReference type="GO" id="GO:0043565">
    <property type="term" value="F:sequence-specific DNA binding"/>
    <property type="evidence" value="ECO:0007669"/>
    <property type="project" value="InterPro"/>
</dbReference>
<reference evidence="10" key="1">
    <citation type="submission" date="2021-01" db="EMBL/GenBank/DDBJ databases">
        <authorList>
            <person name="Corre E."/>
            <person name="Pelletier E."/>
            <person name="Niang G."/>
            <person name="Scheremetjew M."/>
            <person name="Finn R."/>
            <person name="Kale V."/>
            <person name="Holt S."/>
            <person name="Cochrane G."/>
            <person name="Meng A."/>
            <person name="Brown T."/>
            <person name="Cohen L."/>
        </authorList>
    </citation>
    <scope>NUCLEOTIDE SEQUENCE</scope>
    <source>
        <strain evidence="10">SPMC142</strain>
    </source>
</reference>
<dbReference type="Pfam" id="PF00447">
    <property type="entry name" value="HSF_DNA-bind"/>
    <property type="match status" value="1"/>
</dbReference>
<evidence type="ECO:0000256" key="8">
    <source>
        <dbReference type="SAM" id="MobiDB-lite"/>
    </source>
</evidence>